<dbReference type="AlphaFoldDB" id="A0A2G2W327"/>
<keyword evidence="2" id="KW-1185">Reference proteome</keyword>
<name>A0A2G2W327_CAPBA</name>
<comment type="caution">
    <text evidence="1">The sequence shown here is derived from an EMBL/GenBank/DDBJ whole genome shotgun (WGS) entry which is preliminary data.</text>
</comment>
<evidence type="ECO:0000313" key="2">
    <source>
        <dbReference type="Proteomes" id="UP000224567"/>
    </source>
</evidence>
<dbReference type="Proteomes" id="UP000224567">
    <property type="component" value="Unassembled WGS sequence"/>
</dbReference>
<evidence type="ECO:0000313" key="1">
    <source>
        <dbReference type="EMBL" id="PHT39647.1"/>
    </source>
</evidence>
<dbReference type="EMBL" id="MLFT02000008">
    <property type="protein sequence ID" value="PHT39647.1"/>
    <property type="molecule type" value="Genomic_DNA"/>
</dbReference>
<sequence length="248" mass="27627">MVDTYTIVEPITNNDGLEAPLPAPRKLDALSFSDIKLQHPGVDFDLLAVVANCSVIQYTADQSKHFWCHFELNITDASGTITASISEALGERLLSNKYMSVLRSSNNRLSVVHTNHQLAHKLFKLQLQKSVFKFTDQKPDILALASFTEAESPVRAIAPLPTTLREAGVQIGGKRSKYPFKNGLKSLIRSGDDLGDSLSVHPVVLDQNLNFLPRLRRFRRRSVGPDCRTWPEDGFTALVAMAWATVRR</sequence>
<protein>
    <submittedName>
        <fullName evidence="1">Uncharacterized protein</fullName>
    </submittedName>
</protein>
<reference evidence="1 2" key="1">
    <citation type="journal article" date="2017" name="Genome Biol.">
        <title>New reference genome sequences of hot pepper reveal the massive evolution of plant disease-resistance genes by retroduplication.</title>
        <authorList>
            <person name="Kim S."/>
            <person name="Park J."/>
            <person name="Yeom S.I."/>
            <person name="Kim Y.M."/>
            <person name="Seo E."/>
            <person name="Kim K.T."/>
            <person name="Kim M.S."/>
            <person name="Lee J.M."/>
            <person name="Cheong K."/>
            <person name="Shin H.S."/>
            <person name="Kim S.B."/>
            <person name="Han K."/>
            <person name="Lee J."/>
            <person name="Park M."/>
            <person name="Lee H.A."/>
            <person name="Lee H.Y."/>
            <person name="Lee Y."/>
            <person name="Oh S."/>
            <person name="Lee J.H."/>
            <person name="Choi E."/>
            <person name="Choi E."/>
            <person name="Lee S.E."/>
            <person name="Jeon J."/>
            <person name="Kim H."/>
            <person name="Choi G."/>
            <person name="Song H."/>
            <person name="Lee J."/>
            <person name="Lee S.C."/>
            <person name="Kwon J.K."/>
            <person name="Lee H.Y."/>
            <person name="Koo N."/>
            <person name="Hong Y."/>
            <person name="Kim R.W."/>
            <person name="Kang W.H."/>
            <person name="Huh J.H."/>
            <person name="Kang B.C."/>
            <person name="Yang T.J."/>
            <person name="Lee Y.H."/>
            <person name="Bennetzen J.L."/>
            <person name="Choi D."/>
        </authorList>
    </citation>
    <scope>NUCLEOTIDE SEQUENCE [LARGE SCALE GENOMIC DNA]</scope>
    <source>
        <strain evidence="2">cv. PBC81</strain>
    </source>
</reference>
<gene>
    <name evidence="1" type="ORF">CQW23_18501</name>
</gene>
<accession>A0A2G2W327</accession>
<proteinExistence type="predicted"/>
<organism evidence="1 2">
    <name type="scientific">Capsicum baccatum</name>
    <name type="common">Peruvian pepper</name>
    <dbReference type="NCBI Taxonomy" id="33114"/>
    <lineage>
        <taxon>Eukaryota</taxon>
        <taxon>Viridiplantae</taxon>
        <taxon>Streptophyta</taxon>
        <taxon>Embryophyta</taxon>
        <taxon>Tracheophyta</taxon>
        <taxon>Spermatophyta</taxon>
        <taxon>Magnoliopsida</taxon>
        <taxon>eudicotyledons</taxon>
        <taxon>Gunneridae</taxon>
        <taxon>Pentapetalae</taxon>
        <taxon>asterids</taxon>
        <taxon>lamiids</taxon>
        <taxon>Solanales</taxon>
        <taxon>Solanaceae</taxon>
        <taxon>Solanoideae</taxon>
        <taxon>Capsiceae</taxon>
        <taxon>Capsicum</taxon>
    </lineage>
</organism>
<dbReference type="OrthoDB" id="1304355at2759"/>
<reference evidence="2" key="2">
    <citation type="journal article" date="2017" name="J. Anim. Genet.">
        <title>Multiple reference genome sequences of hot pepper reveal the massive evolution of plant disease resistance genes by retroduplication.</title>
        <authorList>
            <person name="Kim S."/>
            <person name="Park J."/>
            <person name="Yeom S.-I."/>
            <person name="Kim Y.-M."/>
            <person name="Seo E."/>
            <person name="Kim K.-T."/>
            <person name="Kim M.-S."/>
            <person name="Lee J.M."/>
            <person name="Cheong K."/>
            <person name="Shin H.-S."/>
            <person name="Kim S.-B."/>
            <person name="Han K."/>
            <person name="Lee J."/>
            <person name="Park M."/>
            <person name="Lee H.-A."/>
            <person name="Lee H.-Y."/>
            <person name="Lee Y."/>
            <person name="Oh S."/>
            <person name="Lee J.H."/>
            <person name="Choi E."/>
            <person name="Choi E."/>
            <person name="Lee S.E."/>
            <person name="Jeon J."/>
            <person name="Kim H."/>
            <person name="Choi G."/>
            <person name="Song H."/>
            <person name="Lee J."/>
            <person name="Lee S.-C."/>
            <person name="Kwon J.-K."/>
            <person name="Lee H.-Y."/>
            <person name="Koo N."/>
            <person name="Hong Y."/>
            <person name="Kim R.W."/>
            <person name="Kang W.-H."/>
            <person name="Huh J.H."/>
            <person name="Kang B.-C."/>
            <person name="Yang T.-J."/>
            <person name="Lee Y.-H."/>
            <person name="Bennetzen J.L."/>
            <person name="Choi D."/>
        </authorList>
    </citation>
    <scope>NUCLEOTIDE SEQUENCE [LARGE SCALE GENOMIC DNA]</scope>
    <source>
        <strain evidence="2">cv. PBC81</strain>
    </source>
</reference>